<evidence type="ECO:0000313" key="6">
    <source>
        <dbReference type="Proteomes" id="UP000465305"/>
    </source>
</evidence>
<dbReference type="Gene3D" id="1.10.10.10">
    <property type="entry name" value="Winged helix-like DNA-binding domain superfamily/Winged helix DNA-binding domain"/>
    <property type="match status" value="1"/>
</dbReference>
<proteinExistence type="predicted"/>
<dbReference type="GO" id="GO:0003677">
    <property type="term" value="F:DNA binding"/>
    <property type="evidence" value="ECO:0007669"/>
    <property type="project" value="UniProtKB-KW"/>
</dbReference>
<organism evidence="5 6">
    <name type="scientific">Mycolicibacter algericus</name>
    <name type="common">Mycobacterium algericum</name>
    <dbReference type="NCBI Taxonomy" id="1288388"/>
    <lineage>
        <taxon>Bacteria</taxon>
        <taxon>Bacillati</taxon>
        <taxon>Actinomycetota</taxon>
        <taxon>Actinomycetes</taxon>
        <taxon>Mycobacteriales</taxon>
        <taxon>Mycobacteriaceae</taxon>
        <taxon>Mycolicibacter</taxon>
    </lineage>
</organism>
<dbReference type="InterPro" id="IPR036388">
    <property type="entry name" value="WH-like_DNA-bd_sf"/>
</dbReference>
<dbReference type="Pfam" id="PF00392">
    <property type="entry name" value="GntR"/>
    <property type="match status" value="1"/>
</dbReference>
<accession>A0A7I9YGX3</accession>
<evidence type="ECO:0000256" key="1">
    <source>
        <dbReference type="ARBA" id="ARBA00023015"/>
    </source>
</evidence>
<dbReference type="PANTHER" id="PTHR43537:SF24">
    <property type="entry name" value="GLUCONATE OPERON TRANSCRIPTIONAL REPRESSOR"/>
    <property type="match status" value="1"/>
</dbReference>
<comment type="caution">
    <text evidence="5">The sequence shown here is derived from an EMBL/GenBank/DDBJ whole genome shotgun (WGS) entry which is preliminary data.</text>
</comment>
<feature type="domain" description="HTH gntR-type" evidence="4">
    <location>
        <begin position="1"/>
        <end position="40"/>
    </location>
</feature>
<reference evidence="5 6" key="1">
    <citation type="journal article" date="2019" name="Emerg. Microbes Infect.">
        <title>Comprehensive subspecies identification of 175 nontuberculous mycobacteria species based on 7547 genomic profiles.</title>
        <authorList>
            <person name="Matsumoto Y."/>
            <person name="Kinjo T."/>
            <person name="Motooka D."/>
            <person name="Nabeya D."/>
            <person name="Jung N."/>
            <person name="Uechi K."/>
            <person name="Horii T."/>
            <person name="Iida T."/>
            <person name="Fujita J."/>
            <person name="Nakamura S."/>
        </authorList>
    </citation>
    <scope>NUCLEOTIDE SEQUENCE [LARGE SCALE GENOMIC DNA]</scope>
    <source>
        <strain evidence="5 6">JCM 30723</strain>
    </source>
</reference>
<keyword evidence="2" id="KW-0238">DNA-binding</keyword>
<dbReference type="AlphaFoldDB" id="A0A7I9YGX3"/>
<dbReference type="InterPro" id="IPR036390">
    <property type="entry name" value="WH_DNA-bd_sf"/>
</dbReference>
<evidence type="ECO:0000259" key="4">
    <source>
        <dbReference type="PROSITE" id="PS50949"/>
    </source>
</evidence>
<name>A0A7I9YGX3_MYCAL</name>
<keyword evidence="3" id="KW-0804">Transcription</keyword>
<protein>
    <recommendedName>
        <fullName evidence="4">HTH gntR-type domain-containing protein</fullName>
    </recommendedName>
</protein>
<dbReference type="PROSITE" id="PS50949">
    <property type="entry name" value="HTH_GNTR"/>
    <property type="match status" value="1"/>
</dbReference>
<sequence>MQLAAQLNISRTPLREALRRLQSEGLLEGDFNRRLRVAPLSVDDLEQVAAMRIMLESFGVEASVPKLDNERLDRAAEALRQMDRTLSDRNRMTRSMCLTGYFTRHCLALWVHVCVHNSRSCGTMLNVIELTTANRPVTHWHWPALLMMSTPPS</sequence>
<evidence type="ECO:0000313" key="5">
    <source>
        <dbReference type="EMBL" id="GFG87918.1"/>
    </source>
</evidence>
<dbReference type="Proteomes" id="UP000465305">
    <property type="component" value="Unassembled WGS sequence"/>
</dbReference>
<gene>
    <name evidence="5" type="ORF">MALGJ_45940</name>
</gene>
<dbReference type="EMBL" id="BLKY01000002">
    <property type="protein sequence ID" value="GFG87918.1"/>
    <property type="molecule type" value="Genomic_DNA"/>
</dbReference>
<evidence type="ECO:0000256" key="3">
    <source>
        <dbReference type="ARBA" id="ARBA00023163"/>
    </source>
</evidence>
<dbReference type="GO" id="GO:0003700">
    <property type="term" value="F:DNA-binding transcription factor activity"/>
    <property type="evidence" value="ECO:0007669"/>
    <property type="project" value="InterPro"/>
</dbReference>
<dbReference type="SUPFAM" id="SSF46785">
    <property type="entry name" value="Winged helix' DNA-binding domain"/>
    <property type="match status" value="1"/>
</dbReference>
<dbReference type="InterPro" id="IPR000524">
    <property type="entry name" value="Tscrpt_reg_HTH_GntR"/>
</dbReference>
<dbReference type="PANTHER" id="PTHR43537">
    <property type="entry name" value="TRANSCRIPTIONAL REGULATOR, GNTR FAMILY"/>
    <property type="match status" value="1"/>
</dbReference>
<keyword evidence="1" id="KW-0805">Transcription regulation</keyword>
<evidence type="ECO:0000256" key="2">
    <source>
        <dbReference type="ARBA" id="ARBA00023125"/>
    </source>
</evidence>